<evidence type="ECO:0000256" key="2">
    <source>
        <dbReference type="ARBA" id="ARBA00022692"/>
    </source>
</evidence>
<comment type="subcellular location">
    <subcellularLocation>
        <location evidence="5">Cell membrane</location>
        <topology evidence="5">Multi-pass membrane protein</topology>
    </subcellularLocation>
    <subcellularLocation>
        <location evidence="1">Membrane</location>
        <topology evidence="1">Multi-pass membrane protein</topology>
    </subcellularLocation>
</comment>
<evidence type="ECO:0000256" key="5">
    <source>
        <dbReference type="RuleBase" id="RU361157"/>
    </source>
</evidence>
<feature type="domain" description="ABC transmembrane type-2" evidence="6">
    <location>
        <begin position="20"/>
        <end position="247"/>
    </location>
</feature>
<feature type="transmembrane region" description="Helical" evidence="5">
    <location>
        <begin position="132"/>
        <end position="156"/>
    </location>
</feature>
<organism evidence="7 8">
    <name type="scientific">Cohnella faecalis</name>
    <dbReference type="NCBI Taxonomy" id="2315694"/>
    <lineage>
        <taxon>Bacteria</taxon>
        <taxon>Bacillati</taxon>
        <taxon>Bacillota</taxon>
        <taxon>Bacilli</taxon>
        <taxon>Bacillales</taxon>
        <taxon>Paenibacillaceae</taxon>
        <taxon>Cohnella</taxon>
    </lineage>
</organism>
<dbReference type="EMBL" id="QXJM01000037">
    <property type="protein sequence ID" value="RIE03442.1"/>
    <property type="molecule type" value="Genomic_DNA"/>
</dbReference>
<feature type="transmembrane region" description="Helical" evidence="5">
    <location>
        <begin position="55"/>
        <end position="77"/>
    </location>
</feature>
<dbReference type="Pfam" id="PF01061">
    <property type="entry name" value="ABC2_membrane"/>
    <property type="match status" value="1"/>
</dbReference>
<evidence type="ECO:0000256" key="1">
    <source>
        <dbReference type="ARBA" id="ARBA00004141"/>
    </source>
</evidence>
<keyword evidence="8" id="KW-1185">Reference proteome</keyword>
<dbReference type="InterPro" id="IPR047817">
    <property type="entry name" value="ABC2_TM_bact-type"/>
</dbReference>
<dbReference type="PROSITE" id="PS51012">
    <property type="entry name" value="ABC_TM2"/>
    <property type="match status" value="1"/>
</dbReference>
<keyword evidence="3 5" id="KW-1133">Transmembrane helix</keyword>
<evidence type="ECO:0000256" key="3">
    <source>
        <dbReference type="ARBA" id="ARBA00022989"/>
    </source>
</evidence>
<accession>A0A398CMF0</accession>
<keyword evidence="5" id="KW-0813">Transport</keyword>
<dbReference type="Proteomes" id="UP000266340">
    <property type="component" value="Unassembled WGS sequence"/>
</dbReference>
<comment type="similarity">
    <text evidence="5">Belongs to the ABC-2 integral membrane protein family.</text>
</comment>
<evidence type="ECO:0000259" key="6">
    <source>
        <dbReference type="PROSITE" id="PS51012"/>
    </source>
</evidence>
<proteinExistence type="inferred from homology"/>
<dbReference type="PIRSF" id="PIRSF006648">
    <property type="entry name" value="DrrB"/>
    <property type="match status" value="1"/>
</dbReference>
<dbReference type="GO" id="GO:0043190">
    <property type="term" value="C:ATP-binding cassette (ABC) transporter complex"/>
    <property type="evidence" value="ECO:0007669"/>
    <property type="project" value="InterPro"/>
</dbReference>
<name>A0A398CMF0_9BACL</name>
<dbReference type="PANTHER" id="PTHR43027">
    <property type="entry name" value="DOXORUBICIN RESISTANCE ABC TRANSPORTER PERMEASE PROTEIN DRRC-RELATED"/>
    <property type="match status" value="1"/>
</dbReference>
<evidence type="ECO:0000256" key="4">
    <source>
        <dbReference type="ARBA" id="ARBA00023136"/>
    </source>
</evidence>
<gene>
    <name evidence="7" type="ORF">D3H35_12335</name>
</gene>
<comment type="caution">
    <text evidence="7">The sequence shown here is derived from an EMBL/GenBank/DDBJ whole genome shotgun (WGS) entry which is preliminary data.</text>
</comment>
<protein>
    <recommendedName>
        <fullName evidence="5">Transport permease protein</fullName>
    </recommendedName>
</protein>
<dbReference type="InterPro" id="IPR052902">
    <property type="entry name" value="ABC-2_transporter"/>
</dbReference>
<feature type="transmembrane region" description="Helical" evidence="5">
    <location>
        <begin position="222"/>
        <end position="244"/>
    </location>
</feature>
<evidence type="ECO:0000313" key="7">
    <source>
        <dbReference type="EMBL" id="RIE03442.1"/>
    </source>
</evidence>
<reference evidence="7 8" key="1">
    <citation type="submission" date="2018-09" db="EMBL/GenBank/DDBJ databases">
        <title>Cohnella cavernae sp. nov., isolated from a karst cave.</title>
        <authorList>
            <person name="Zhu H."/>
        </authorList>
    </citation>
    <scope>NUCLEOTIDE SEQUENCE [LARGE SCALE GENOMIC DNA]</scope>
    <source>
        <strain evidence="7 8">K2E09-144</strain>
    </source>
</reference>
<feature type="transmembrane region" description="Helical" evidence="5">
    <location>
        <begin position="168"/>
        <end position="189"/>
    </location>
</feature>
<dbReference type="InterPro" id="IPR013525">
    <property type="entry name" value="ABC2_TM"/>
</dbReference>
<feature type="transmembrane region" description="Helical" evidence="5">
    <location>
        <begin position="21"/>
        <end position="40"/>
    </location>
</feature>
<dbReference type="OrthoDB" id="9774758at2"/>
<sequence>MSAYFRLIAFDFRLYLRDWMTIFWVLVYPVLMLLIFGSLFGEEAGADPGTRYIDYYVPALCVMSVLSVGVFTLNINMITYRESGILRRFRVTPLRKSAVLVSHFIQGLVLIVLGAIEVIVIAKLVWNIDITFGGAALLLLVMLIGAIGCFCLGFALSGLVSTPGAASGVAMAIFFPMLFLSGIAMPLSIFPEFMKAISKAIPMTYFVELAQGVWQGHSVSGYGAQLAVLAGFAIVCGVLALRLFRWENR</sequence>
<feature type="transmembrane region" description="Helical" evidence="5">
    <location>
        <begin position="98"/>
        <end position="126"/>
    </location>
</feature>
<keyword evidence="5" id="KW-1003">Cell membrane</keyword>
<evidence type="ECO:0000313" key="8">
    <source>
        <dbReference type="Proteomes" id="UP000266340"/>
    </source>
</evidence>
<dbReference type="PRINTS" id="PR00164">
    <property type="entry name" value="ABC2TRNSPORT"/>
</dbReference>
<dbReference type="RefSeq" id="WP_119149652.1">
    <property type="nucleotide sequence ID" value="NZ_JBHSOV010000005.1"/>
</dbReference>
<dbReference type="InterPro" id="IPR000412">
    <property type="entry name" value="ABC_2_transport"/>
</dbReference>
<dbReference type="GO" id="GO:0140359">
    <property type="term" value="F:ABC-type transporter activity"/>
    <property type="evidence" value="ECO:0007669"/>
    <property type="project" value="InterPro"/>
</dbReference>
<keyword evidence="2 5" id="KW-0812">Transmembrane</keyword>
<dbReference type="AlphaFoldDB" id="A0A398CMF0"/>
<dbReference type="PANTHER" id="PTHR43027:SF2">
    <property type="entry name" value="TRANSPORT PERMEASE PROTEIN"/>
    <property type="match status" value="1"/>
</dbReference>
<keyword evidence="4 5" id="KW-0472">Membrane</keyword>